<dbReference type="OrthoDB" id="683331at2759"/>
<evidence type="ECO:0008006" key="4">
    <source>
        <dbReference type="Google" id="ProtNLM"/>
    </source>
</evidence>
<sequence length="83" mass="9183">MDERRVKPLKDGRVFVHGLALGTGEADLLRHFDLYGEVDHVYILRNRRTGRPRASPSSSSSTPSSSASPSPIGNRSSTARRYE</sequence>
<dbReference type="InterPro" id="IPR035979">
    <property type="entry name" value="RBD_domain_sf"/>
</dbReference>
<dbReference type="Proteomes" id="UP000479710">
    <property type="component" value="Unassembled WGS sequence"/>
</dbReference>
<reference evidence="2 3" key="1">
    <citation type="submission" date="2019-11" db="EMBL/GenBank/DDBJ databases">
        <title>Whole genome sequence of Oryza granulata.</title>
        <authorList>
            <person name="Li W."/>
        </authorList>
    </citation>
    <scope>NUCLEOTIDE SEQUENCE [LARGE SCALE GENOMIC DNA]</scope>
    <source>
        <strain evidence="3">cv. Menghai</strain>
        <tissue evidence="2">Leaf</tissue>
    </source>
</reference>
<evidence type="ECO:0000256" key="1">
    <source>
        <dbReference type="SAM" id="MobiDB-lite"/>
    </source>
</evidence>
<keyword evidence="3" id="KW-1185">Reference proteome</keyword>
<dbReference type="InterPro" id="IPR012677">
    <property type="entry name" value="Nucleotide-bd_a/b_plait_sf"/>
</dbReference>
<dbReference type="Gene3D" id="3.30.70.330">
    <property type="match status" value="1"/>
</dbReference>
<evidence type="ECO:0000313" key="3">
    <source>
        <dbReference type="Proteomes" id="UP000479710"/>
    </source>
</evidence>
<dbReference type="AlphaFoldDB" id="A0A6G1D092"/>
<name>A0A6G1D092_9ORYZ</name>
<feature type="compositionally biased region" description="Low complexity" evidence="1">
    <location>
        <begin position="52"/>
        <end position="77"/>
    </location>
</feature>
<accession>A0A6G1D092</accession>
<dbReference type="CDD" id="cd00590">
    <property type="entry name" value="RRM_SF"/>
    <property type="match status" value="1"/>
</dbReference>
<protein>
    <recommendedName>
        <fullName evidence="4">RRM domain-containing protein</fullName>
    </recommendedName>
</protein>
<comment type="caution">
    <text evidence="2">The sequence shown here is derived from an EMBL/GenBank/DDBJ whole genome shotgun (WGS) entry which is preliminary data.</text>
</comment>
<proteinExistence type="predicted"/>
<dbReference type="SUPFAM" id="SSF54928">
    <property type="entry name" value="RNA-binding domain, RBD"/>
    <property type="match status" value="1"/>
</dbReference>
<dbReference type="GO" id="GO:0003676">
    <property type="term" value="F:nucleic acid binding"/>
    <property type="evidence" value="ECO:0007669"/>
    <property type="project" value="InterPro"/>
</dbReference>
<feature type="region of interest" description="Disordered" evidence="1">
    <location>
        <begin position="46"/>
        <end position="83"/>
    </location>
</feature>
<dbReference type="EMBL" id="SPHZ02000007">
    <property type="protein sequence ID" value="KAF0906295.1"/>
    <property type="molecule type" value="Genomic_DNA"/>
</dbReference>
<organism evidence="2 3">
    <name type="scientific">Oryza meyeriana var. granulata</name>
    <dbReference type="NCBI Taxonomy" id="110450"/>
    <lineage>
        <taxon>Eukaryota</taxon>
        <taxon>Viridiplantae</taxon>
        <taxon>Streptophyta</taxon>
        <taxon>Embryophyta</taxon>
        <taxon>Tracheophyta</taxon>
        <taxon>Spermatophyta</taxon>
        <taxon>Magnoliopsida</taxon>
        <taxon>Liliopsida</taxon>
        <taxon>Poales</taxon>
        <taxon>Poaceae</taxon>
        <taxon>BOP clade</taxon>
        <taxon>Oryzoideae</taxon>
        <taxon>Oryzeae</taxon>
        <taxon>Oryzinae</taxon>
        <taxon>Oryza</taxon>
        <taxon>Oryza meyeriana</taxon>
    </lineage>
</organism>
<evidence type="ECO:0000313" key="2">
    <source>
        <dbReference type="EMBL" id="KAF0906295.1"/>
    </source>
</evidence>
<gene>
    <name evidence="2" type="ORF">E2562_009667</name>
</gene>